<keyword evidence="2" id="KW-1185">Reference proteome</keyword>
<accession>A0ABV6Z6S1</accession>
<name>A0ABV6Z6S1_UNCC1</name>
<proteinExistence type="predicted"/>
<gene>
    <name evidence="1" type="ORF">ACFL27_28460</name>
</gene>
<evidence type="ECO:0000313" key="1">
    <source>
        <dbReference type="EMBL" id="MFC1854135.1"/>
    </source>
</evidence>
<sequence length="131" mass="14596">SEDGLTIQCHVPEQVQALEAVILYESLPHISSEQELVSFSLTNDVGLTKKVIMTQASLSQGQPIGIPDKWKDTIYPERNGLFCSDFGEQNTLCHRVSLPLVLDPPLKSITILPREPEQELVLYGLALQVKR</sequence>
<protein>
    <submittedName>
        <fullName evidence="1">Uncharacterized protein</fullName>
    </submittedName>
</protein>
<reference evidence="1 2" key="1">
    <citation type="submission" date="2024-09" db="EMBL/GenBank/DDBJ databases">
        <title>Laminarin stimulates single cell rates of sulfate reduction while oxygen inhibits transcriptomic activity in coastal marine sediment.</title>
        <authorList>
            <person name="Lindsay M."/>
            <person name="Orcutt B."/>
            <person name="Emerson D."/>
            <person name="Stepanauskas R."/>
            <person name="D'Angelo T."/>
        </authorList>
    </citation>
    <scope>NUCLEOTIDE SEQUENCE [LARGE SCALE GENOMIC DNA]</scope>
    <source>
        <strain evidence="1">SAG AM-311-K15</strain>
    </source>
</reference>
<comment type="caution">
    <text evidence="1">The sequence shown here is derived from an EMBL/GenBank/DDBJ whole genome shotgun (WGS) entry which is preliminary data.</text>
</comment>
<organism evidence="1 2">
    <name type="scientific">candidate division CSSED10-310 bacterium</name>
    <dbReference type="NCBI Taxonomy" id="2855610"/>
    <lineage>
        <taxon>Bacteria</taxon>
        <taxon>Bacteria division CSSED10-310</taxon>
    </lineage>
</organism>
<evidence type="ECO:0000313" key="2">
    <source>
        <dbReference type="Proteomes" id="UP001594351"/>
    </source>
</evidence>
<feature type="non-terminal residue" evidence="1">
    <location>
        <position position="1"/>
    </location>
</feature>
<dbReference type="Proteomes" id="UP001594351">
    <property type="component" value="Unassembled WGS sequence"/>
</dbReference>
<dbReference type="EMBL" id="JBHPBY010000732">
    <property type="protein sequence ID" value="MFC1854135.1"/>
    <property type="molecule type" value="Genomic_DNA"/>
</dbReference>